<evidence type="ECO:0000313" key="2">
    <source>
        <dbReference type="EMBL" id="TNN43316.1"/>
    </source>
</evidence>
<protein>
    <submittedName>
        <fullName evidence="2">Uncharacterized protein</fullName>
    </submittedName>
</protein>
<accession>A0A4Z2FQ04</accession>
<gene>
    <name evidence="2" type="ORF">EYF80_046502</name>
</gene>
<reference evidence="2 3" key="1">
    <citation type="submission" date="2019-03" db="EMBL/GenBank/DDBJ databases">
        <title>First draft genome of Liparis tanakae, snailfish: a comprehensive survey of snailfish specific genes.</title>
        <authorList>
            <person name="Kim W."/>
            <person name="Song I."/>
            <person name="Jeong J.-H."/>
            <person name="Kim D."/>
            <person name="Kim S."/>
            <person name="Ryu S."/>
            <person name="Song J.Y."/>
            <person name="Lee S.K."/>
        </authorList>
    </citation>
    <scope>NUCLEOTIDE SEQUENCE [LARGE SCALE GENOMIC DNA]</scope>
    <source>
        <tissue evidence="2">Muscle</tissue>
    </source>
</reference>
<feature type="region of interest" description="Disordered" evidence="1">
    <location>
        <begin position="53"/>
        <end position="74"/>
    </location>
</feature>
<dbReference type="EMBL" id="SRLO01000976">
    <property type="protein sequence ID" value="TNN43316.1"/>
    <property type="molecule type" value="Genomic_DNA"/>
</dbReference>
<organism evidence="2 3">
    <name type="scientific">Liparis tanakae</name>
    <name type="common">Tanaka's snailfish</name>
    <dbReference type="NCBI Taxonomy" id="230148"/>
    <lineage>
        <taxon>Eukaryota</taxon>
        <taxon>Metazoa</taxon>
        <taxon>Chordata</taxon>
        <taxon>Craniata</taxon>
        <taxon>Vertebrata</taxon>
        <taxon>Euteleostomi</taxon>
        <taxon>Actinopterygii</taxon>
        <taxon>Neopterygii</taxon>
        <taxon>Teleostei</taxon>
        <taxon>Neoteleostei</taxon>
        <taxon>Acanthomorphata</taxon>
        <taxon>Eupercaria</taxon>
        <taxon>Perciformes</taxon>
        <taxon>Cottioidei</taxon>
        <taxon>Cottales</taxon>
        <taxon>Liparidae</taxon>
        <taxon>Liparis</taxon>
    </lineage>
</organism>
<evidence type="ECO:0000313" key="3">
    <source>
        <dbReference type="Proteomes" id="UP000314294"/>
    </source>
</evidence>
<sequence>MKRNGLGFEILRPVAFSLETCPATSRLMSGVTEPTRSICGLRNQNKALLINRNTPRGAPQSQAMPLGGFTPMSE</sequence>
<name>A0A4Z2FQ04_9TELE</name>
<evidence type="ECO:0000256" key="1">
    <source>
        <dbReference type="SAM" id="MobiDB-lite"/>
    </source>
</evidence>
<comment type="caution">
    <text evidence="2">The sequence shown here is derived from an EMBL/GenBank/DDBJ whole genome shotgun (WGS) entry which is preliminary data.</text>
</comment>
<dbReference type="AlphaFoldDB" id="A0A4Z2FQ04"/>
<proteinExistence type="predicted"/>
<keyword evidence="3" id="KW-1185">Reference proteome</keyword>
<dbReference type="Proteomes" id="UP000314294">
    <property type="component" value="Unassembled WGS sequence"/>
</dbReference>
<feature type="compositionally biased region" description="Polar residues" evidence="1">
    <location>
        <begin position="53"/>
        <end position="63"/>
    </location>
</feature>